<dbReference type="PANTHER" id="PTHR19353:SF84">
    <property type="entry name" value="ACYL-COA DELTA-9-DESATURASE, DESB"/>
    <property type="match status" value="1"/>
</dbReference>
<dbReference type="AlphaFoldDB" id="A0A542DGL2"/>
<feature type="region of interest" description="Disordered" evidence="1">
    <location>
        <begin position="351"/>
        <end position="375"/>
    </location>
</feature>
<comment type="caution">
    <text evidence="3">The sequence shown here is derived from an EMBL/GenBank/DDBJ whole genome shotgun (WGS) entry which is preliminary data.</text>
</comment>
<gene>
    <name evidence="3" type="ORF">FB471_1950</name>
</gene>
<evidence type="ECO:0000313" key="3">
    <source>
        <dbReference type="EMBL" id="TQJ02228.1"/>
    </source>
</evidence>
<dbReference type="Proteomes" id="UP000320876">
    <property type="component" value="Unassembled WGS sequence"/>
</dbReference>
<dbReference type="GO" id="GO:0016717">
    <property type="term" value="F:oxidoreductase activity, acting on paired donors, with oxidation of a pair of donors resulting in the reduction of molecular oxygen to two molecules of water"/>
    <property type="evidence" value="ECO:0007669"/>
    <property type="project" value="TreeGrafter"/>
</dbReference>
<dbReference type="EMBL" id="VFML01000001">
    <property type="protein sequence ID" value="TQJ02228.1"/>
    <property type="molecule type" value="Genomic_DNA"/>
</dbReference>
<organism evidence="3 4">
    <name type="scientific">Amycolatopsis cihanbeyliensis</name>
    <dbReference type="NCBI Taxonomy" id="1128664"/>
    <lineage>
        <taxon>Bacteria</taxon>
        <taxon>Bacillati</taxon>
        <taxon>Actinomycetota</taxon>
        <taxon>Actinomycetes</taxon>
        <taxon>Pseudonocardiales</taxon>
        <taxon>Pseudonocardiaceae</taxon>
        <taxon>Amycolatopsis</taxon>
    </lineage>
</organism>
<dbReference type="CDD" id="cd03506">
    <property type="entry name" value="Delta6-FADS-like"/>
    <property type="match status" value="1"/>
</dbReference>
<feature type="compositionally biased region" description="Basic and acidic residues" evidence="1">
    <location>
        <begin position="365"/>
        <end position="375"/>
    </location>
</feature>
<dbReference type="PANTHER" id="PTHR19353">
    <property type="entry name" value="FATTY ACID DESATURASE 2"/>
    <property type="match status" value="1"/>
</dbReference>
<reference evidence="3 4" key="1">
    <citation type="submission" date="2019-06" db="EMBL/GenBank/DDBJ databases">
        <title>Sequencing the genomes of 1000 actinobacteria strains.</title>
        <authorList>
            <person name="Klenk H.-P."/>
        </authorList>
    </citation>
    <scope>NUCLEOTIDE SEQUENCE [LARGE SCALE GENOMIC DNA]</scope>
    <source>
        <strain evidence="3 4">DSM 45679</strain>
    </source>
</reference>
<accession>A0A542DGL2</accession>
<dbReference type="Pfam" id="PF00487">
    <property type="entry name" value="FA_desaturase"/>
    <property type="match status" value="1"/>
</dbReference>
<dbReference type="OrthoDB" id="104711at2"/>
<keyword evidence="4" id="KW-1185">Reference proteome</keyword>
<sequence>MTGLQDRLTPEQVEEFGREVDELRQRIVSDLGKEDVDYIQNMIRTQRALEVVGRGLLFAGFFPPAWIAGVGALSLSKILDNMEIGHNVMHGQYDWTRIPELSSQRFEWDTLAPAENWRHSHNYVHHTYTNVLDKDRDIGYGILRMDEGQKWHPYYLGNPVYATLLAIFFQWGVMLHDLEVEKVVKGERKVSELKDVRARILRKAGRQLGKDYLLFPLLTGPLAPLTFLGNATANLTRNLWAFAIIFCGHFPADVESFTEEETESETRGQWYLRQILGSANIEGGKLFHILSGNLSHQIEHHLFPDIPARRYPGIAGEVRAICEKYGLPYHTGPLRKQLASVAKKIVKLALPGGRTEPSPAPEPATVRRERELTAA</sequence>
<dbReference type="GO" id="GO:0016020">
    <property type="term" value="C:membrane"/>
    <property type="evidence" value="ECO:0007669"/>
    <property type="project" value="TreeGrafter"/>
</dbReference>
<evidence type="ECO:0000313" key="4">
    <source>
        <dbReference type="Proteomes" id="UP000320876"/>
    </source>
</evidence>
<protein>
    <submittedName>
        <fullName evidence="3">Fatty acid desaturase</fullName>
    </submittedName>
</protein>
<feature type="domain" description="Fatty acid desaturase" evidence="2">
    <location>
        <begin position="65"/>
        <end position="331"/>
    </location>
</feature>
<name>A0A542DGL2_AMYCI</name>
<evidence type="ECO:0000259" key="2">
    <source>
        <dbReference type="Pfam" id="PF00487"/>
    </source>
</evidence>
<dbReference type="GO" id="GO:0006629">
    <property type="term" value="P:lipid metabolic process"/>
    <property type="evidence" value="ECO:0007669"/>
    <property type="project" value="InterPro"/>
</dbReference>
<dbReference type="RefSeq" id="WP_141997062.1">
    <property type="nucleotide sequence ID" value="NZ_VFML01000001.1"/>
</dbReference>
<dbReference type="InterPro" id="IPR012171">
    <property type="entry name" value="Fatty_acid_desaturase"/>
</dbReference>
<dbReference type="InterPro" id="IPR005804">
    <property type="entry name" value="FA_desaturase_dom"/>
</dbReference>
<evidence type="ECO:0000256" key="1">
    <source>
        <dbReference type="SAM" id="MobiDB-lite"/>
    </source>
</evidence>
<proteinExistence type="predicted"/>